<evidence type="ECO:0000256" key="2">
    <source>
        <dbReference type="ARBA" id="ARBA00006333"/>
    </source>
</evidence>
<dbReference type="AlphaFoldDB" id="A0A139IVV5"/>
<comment type="caution">
    <text evidence="5">The sequence shown here is derived from an EMBL/GenBank/DDBJ whole genome shotgun (WGS) entry which is preliminary data.</text>
</comment>
<gene>
    <name evidence="5" type="ORF">AC579_8260</name>
</gene>
<dbReference type="GO" id="GO:0008299">
    <property type="term" value="P:isoprenoid biosynthetic process"/>
    <property type="evidence" value="ECO:0007669"/>
    <property type="project" value="UniProtKB-ARBA"/>
</dbReference>
<keyword evidence="4" id="KW-0456">Lyase</keyword>
<name>A0A139IVV5_9PEZI</name>
<evidence type="ECO:0000256" key="4">
    <source>
        <dbReference type="RuleBase" id="RU366034"/>
    </source>
</evidence>
<evidence type="ECO:0000256" key="3">
    <source>
        <dbReference type="ARBA" id="ARBA00022842"/>
    </source>
</evidence>
<dbReference type="SFLD" id="SFLDS00005">
    <property type="entry name" value="Isoprenoid_Synthase_Type_I"/>
    <property type="match status" value="1"/>
</dbReference>
<dbReference type="InterPro" id="IPR034686">
    <property type="entry name" value="Terpene_cyclase-like_2"/>
</dbReference>
<dbReference type="OrthoDB" id="2861623at2759"/>
<dbReference type="EC" id="4.2.3.-" evidence="4"/>
<protein>
    <recommendedName>
        <fullName evidence="4">Terpene synthase</fullName>
        <ecNumber evidence="4">4.2.3.-</ecNumber>
    </recommendedName>
</protein>
<dbReference type="PANTHER" id="PTHR35201:SF4">
    <property type="entry name" value="BETA-PINACENE SYNTHASE-RELATED"/>
    <property type="match status" value="1"/>
</dbReference>
<dbReference type="PANTHER" id="PTHR35201">
    <property type="entry name" value="TERPENE SYNTHASE"/>
    <property type="match status" value="1"/>
</dbReference>
<keyword evidence="6" id="KW-1185">Reference proteome</keyword>
<reference evidence="5 6" key="1">
    <citation type="submission" date="2015-07" db="EMBL/GenBank/DDBJ databases">
        <title>Comparative genomics of the Sigatoka disease complex on banana suggests a link between parallel evolutionary changes in Pseudocercospora fijiensis and Pseudocercospora eumusae and increased virulence on the banana host.</title>
        <authorList>
            <person name="Chang T.-C."/>
            <person name="Salvucci A."/>
            <person name="Crous P.W."/>
            <person name="Stergiopoulos I."/>
        </authorList>
    </citation>
    <scope>NUCLEOTIDE SEQUENCE [LARGE SCALE GENOMIC DNA]</scope>
    <source>
        <strain evidence="5 6">CBS 116634</strain>
    </source>
</reference>
<evidence type="ECO:0000313" key="6">
    <source>
        <dbReference type="Proteomes" id="UP000073492"/>
    </source>
</evidence>
<accession>A0A139IVV5</accession>
<organism evidence="5 6">
    <name type="scientific">Pseudocercospora musae</name>
    <dbReference type="NCBI Taxonomy" id="113226"/>
    <lineage>
        <taxon>Eukaryota</taxon>
        <taxon>Fungi</taxon>
        <taxon>Dikarya</taxon>
        <taxon>Ascomycota</taxon>
        <taxon>Pezizomycotina</taxon>
        <taxon>Dothideomycetes</taxon>
        <taxon>Dothideomycetidae</taxon>
        <taxon>Mycosphaerellales</taxon>
        <taxon>Mycosphaerellaceae</taxon>
        <taxon>Pseudocercospora</taxon>
    </lineage>
</organism>
<evidence type="ECO:0000313" key="5">
    <source>
        <dbReference type="EMBL" id="KXT18772.1"/>
    </source>
</evidence>
<dbReference type="STRING" id="113226.A0A139IVV5"/>
<comment type="similarity">
    <text evidence="2 4">Belongs to the terpene synthase family.</text>
</comment>
<sequence length="367" mass="42064">MKAPDKITILLPDLFTSFLAVEPRLNAAYNTTRHESEEAIIDFCNYDHRVTTIVRNGDFARFVAIAAPDADQSRFRLYCDWCNWVFPYDDLFDNGKLKLDAVAAQAKMQALFASMESTEQGADPEQCHLIRFHHVIWSRMQASASPGVQRRFLKTLHRFCDAVLKQVSKVAADETPTLSEMLRIRRQSAGVAPLYPLFEYAHALDLPDDFFDTEWVQELEELGMDCALLQNDMLSYFKEELFLIPADSNKAEGVPHNVVAICRLRGLSAQQAFDHVGSMLDDRLARIESCIATRPQYVHRQLDHEAERYIEGVLNTIRANLYWSFESRRYFGDQADVVRRTRRVEVLDNPAFMGQSTEQLASVVLEQ</sequence>
<dbReference type="SUPFAM" id="SSF48576">
    <property type="entry name" value="Terpenoid synthases"/>
    <property type="match status" value="1"/>
</dbReference>
<evidence type="ECO:0000256" key="1">
    <source>
        <dbReference type="ARBA" id="ARBA00001946"/>
    </source>
</evidence>
<dbReference type="SFLD" id="SFLDG01020">
    <property type="entry name" value="Terpene_Cyclase_Like_2"/>
    <property type="match status" value="1"/>
</dbReference>
<dbReference type="GO" id="GO:0010333">
    <property type="term" value="F:terpene synthase activity"/>
    <property type="evidence" value="ECO:0007669"/>
    <property type="project" value="InterPro"/>
</dbReference>
<comment type="cofactor">
    <cofactor evidence="1 4">
        <name>Mg(2+)</name>
        <dbReference type="ChEBI" id="CHEBI:18420"/>
    </cofactor>
</comment>
<dbReference type="Gene3D" id="1.10.600.10">
    <property type="entry name" value="Farnesyl Diphosphate Synthase"/>
    <property type="match status" value="1"/>
</dbReference>
<dbReference type="InterPro" id="IPR008949">
    <property type="entry name" value="Isoprenoid_synthase_dom_sf"/>
</dbReference>
<proteinExistence type="inferred from homology"/>
<dbReference type="Proteomes" id="UP000073492">
    <property type="component" value="Unassembled WGS sequence"/>
</dbReference>
<dbReference type="GO" id="GO:0046872">
    <property type="term" value="F:metal ion binding"/>
    <property type="evidence" value="ECO:0007669"/>
    <property type="project" value="UniProtKB-KW"/>
</dbReference>
<dbReference type="Pfam" id="PF19086">
    <property type="entry name" value="Terpene_syn_C_2"/>
    <property type="match status" value="1"/>
</dbReference>
<dbReference type="EMBL" id="LFZO01000003">
    <property type="protein sequence ID" value="KXT18772.1"/>
    <property type="molecule type" value="Genomic_DNA"/>
</dbReference>
<keyword evidence="3 4" id="KW-0460">Magnesium</keyword>
<keyword evidence="4" id="KW-0479">Metal-binding</keyword>